<name>A0A1I1TRW0_9BACT</name>
<protein>
    <submittedName>
        <fullName evidence="3">Uncharacterized protein</fullName>
    </submittedName>
</protein>
<evidence type="ECO:0000313" key="4">
    <source>
        <dbReference type="Proteomes" id="UP000199400"/>
    </source>
</evidence>
<dbReference type="AlphaFoldDB" id="A0A1I1TRW0"/>
<gene>
    <name evidence="3" type="ORF">SAMN02745121_00777</name>
</gene>
<sequence length="303" mass="32350">MTFQTIRIPHLLAFSLSFAPGAACSLQKADLGAYSGTESTDTSSGSAAETSTSGDVITGESPRQTTSTEALTSHGAETFTSTGTPWPGCIGPEEGTAVAVEVSAPTLIDPEAYPIEFDVRCSVQGIAGGAIALQCTDDAEGIHAVTLTLTTEAPHTGLLGGETDVRLRYRETDSQEFGLDIRTHVALHAVDDGALLLFYTLGYHVFAEDFEAFWAPMHFVDGDLGFCPAQPDEQCGTTERTTVYVHDGVDQVTVYDGNLETFPASSMYVYAESARDTVQTNVEDCHDVVYGRWVELLALKADL</sequence>
<reference evidence="4" key="1">
    <citation type="submission" date="2016-10" db="EMBL/GenBank/DDBJ databases">
        <authorList>
            <person name="Varghese N."/>
            <person name="Submissions S."/>
        </authorList>
    </citation>
    <scope>NUCLEOTIDE SEQUENCE [LARGE SCALE GENOMIC DNA]</scope>
    <source>
        <strain evidence="4">ATCC 25963</strain>
    </source>
</reference>
<organism evidence="3 4">
    <name type="scientific">Nannocystis exedens</name>
    <dbReference type="NCBI Taxonomy" id="54"/>
    <lineage>
        <taxon>Bacteria</taxon>
        <taxon>Pseudomonadati</taxon>
        <taxon>Myxococcota</taxon>
        <taxon>Polyangia</taxon>
        <taxon>Nannocystales</taxon>
        <taxon>Nannocystaceae</taxon>
        <taxon>Nannocystis</taxon>
    </lineage>
</organism>
<accession>A0A1I1TRW0</accession>
<feature type="chain" id="PRO_5011515129" evidence="2">
    <location>
        <begin position="20"/>
        <end position="303"/>
    </location>
</feature>
<evidence type="ECO:0000313" key="3">
    <source>
        <dbReference type="EMBL" id="SFD59193.1"/>
    </source>
</evidence>
<feature type="compositionally biased region" description="Low complexity" evidence="1">
    <location>
        <begin position="35"/>
        <end position="55"/>
    </location>
</feature>
<dbReference type="RefSeq" id="WP_096334019.1">
    <property type="nucleotide sequence ID" value="NZ_FOMX01000002.1"/>
</dbReference>
<evidence type="ECO:0000256" key="1">
    <source>
        <dbReference type="SAM" id="MobiDB-lite"/>
    </source>
</evidence>
<feature type="region of interest" description="Disordered" evidence="1">
    <location>
        <begin position="35"/>
        <end position="90"/>
    </location>
</feature>
<keyword evidence="2" id="KW-0732">Signal</keyword>
<keyword evidence="4" id="KW-1185">Reference proteome</keyword>
<proteinExistence type="predicted"/>
<feature type="signal peptide" evidence="2">
    <location>
        <begin position="1"/>
        <end position="19"/>
    </location>
</feature>
<feature type="compositionally biased region" description="Polar residues" evidence="1">
    <location>
        <begin position="61"/>
        <end position="71"/>
    </location>
</feature>
<evidence type="ECO:0000256" key="2">
    <source>
        <dbReference type="SAM" id="SignalP"/>
    </source>
</evidence>
<dbReference type="EMBL" id="FOMX01000002">
    <property type="protein sequence ID" value="SFD59193.1"/>
    <property type="molecule type" value="Genomic_DNA"/>
</dbReference>
<dbReference type="Proteomes" id="UP000199400">
    <property type="component" value="Unassembled WGS sequence"/>
</dbReference>